<protein>
    <submittedName>
        <fullName evidence="2">Uncharacterized protein</fullName>
    </submittedName>
</protein>
<evidence type="ECO:0000313" key="3">
    <source>
        <dbReference type="Proteomes" id="UP000001542"/>
    </source>
</evidence>
<gene>
    <name evidence="2" type="ORF">TVAG_400360</name>
</gene>
<dbReference type="EMBL" id="DS113647">
    <property type="protein sequence ID" value="EAX99174.1"/>
    <property type="molecule type" value="Genomic_DNA"/>
</dbReference>
<dbReference type="AlphaFoldDB" id="A2F7F8"/>
<sequence length="218" mass="23269">MFLFLTCLSVEWEVDRLRHWHELNAPRGGGMPRYNPRPIAPRPAMPAYKPPPMSAPRPAPRTAPAPRPIGRGGMPSYRPSMPSYRRSSQPILAPSRGTTFPSIGHHPSTKLPVFDVSHITPSGRSFSFGYTGQGSRGQASIGYGGKFGSLRGSYDTLTRGRTFGGDIKLGRTTIGADVSRVPGLGKIFGGSISRGGTTITGSYGKKVGTTIGASQRLS</sequence>
<proteinExistence type="predicted"/>
<name>A2F7F8_TRIV3</name>
<dbReference type="VEuPathDB" id="TrichDB:TVAG_400360"/>
<organism evidence="2 3">
    <name type="scientific">Trichomonas vaginalis (strain ATCC PRA-98 / G3)</name>
    <dbReference type="NCBI Taxonomy" id="412133"/>
    <lineage>
        <taxon>Eukaryota</taxon>
        <taxon>Metamonada</taxon>
        <taxon>Parabasalia</taxon>
        <taxon>Trichomonadida</taxon>
        <taxon>Trichomonadidae</taxon>
        <taxon>Trichomonas</taxon>
    </lineage>
</organism>
<evidence type="ECO:0000256" key="1">
    <source>
        <dbReference type="SAM" id="MobiDB-lite"/>
    </source>
</evidence>
<reference evidence="2" key="2">
    <citation type="journal article" date="2007" name="Science">
        <title>Draft genome sequence of the sexually transmitted pathogen Trichomonas vaginalis.</title>
        <authorList>
            <person name="Carlton J.M."/>
            <person name="Hirt R.P."/>
            <person name="Silva J.C."/>
            <person name="Delcher A.L."/>
            <person name="Schatz M."/>
            <person name="Zhao Q."/>
            <person name="Wortman J.R."/>
            <person name="Bidwell S.L."/>
            <person name="Alsmark U.C.M."/>
            <person name="Besteiro S."/>
            <person name="Sicheritz-Ponten T."/>
            <person name="Noel C.J."/>
            <person name="Dacks J.B."/>
            <person name="Foster P.G."/>
            <person name="Simillion C."/>
            <person name="Van de Peer Y."/>
            <person name="Miranda-Saavedra D."/>
            <person name="Barton G.J."/>
            <person name="Westrop G.D."/>
            <person name="Mueller S."/>
            <person name="Dessi D."/>
            <person name="Fiori P.L."/>
            <person name="Ren Q."/>
            <person name="Paulsen I."/>
            <person name="Zhang H."/>
            <person name="Bastida-Corcuera F.D."/>
            <person name="Simoes-Barbosa A."/>
            <person name="Brown M.T."/>
            <person name="Hayes R.D."/>
            <person name="Mukherjee M."/>
            <person name="Okumura C.Y."/>
            <person name="Schneider R."/>
            <person name="Smith A.J."/>
            <person name="Vanacova S."/>
            <person name="Villalvazo M."/>
            <person name="Haas B.J."/>
            <person name="Pertea M."/>
            <person name="Feldblyum T.V."/>
            <person name="Utterback T.R."/>
            <person name="Shu C.L."/>
            <person name="Osoegawa K."/>
            <person name="de Jong P.J."/>
            <person name="Hrdy I."/>
            <person name="Horvathova L."/>
            <person name="Zubacova Z."/>
            <person name="Dolezal P."/>
            <person name="Malik S.B."/>
            <person name="Logsdon J.M. Jr."/>
            <person name="Henze K."/>
            <person name="Gupta A."/>
            <person name="Wang C.C."/>
            <person name="Dunne R.L."/>
            <person name="Upcroft J.A."/>
            <person name="Upcroft P."/>
            <person name="White O."/>
            <person name="Salzberg S.L."/>
            <person name="Tang P."/>
            <person name="Chiu C.-H."/>
            <person name="Lee Y.-S."/>
            <person name="Embley T.M."/>
            <person name="Coombs G.H."/>
            <person name="Mottram J.C."/>
            <person name="Tachezy J."/>
            <person name="Fraser-Liggett C.M."/>
            <person name="Johnson P.J."/>
        </authorList>
    </citation>
    <scope>NUCLEOTIDE SEQUENCE [LARGE SCALE GENOMIC DNA]</scope>
    <source>
        <strain evidence="2">G3</strain>
    </source>
</reference>
<dbReference type="Proteomes" id="UP000001542">
    <property type="component" value="Unassembled WGS sequence"/>
</dbReference>
<evidence type="ECO:0000313" key="2">
    <source>
        <dbReference type="EMBL" id="EAX99174.1"/>
    </source>
</evidence>
<dbReference type="InParanoid" id="A2F7F8"/>
<feature type="region of interest" description="Disordered" evidence="1">
    <location>
        <begin position="27"/>
        <end position="106"/>
    </location>
</feature>
<accession>A2F7F8</accession>
<reference evidence="2" key="1">
    <citation type="submission" date="2006-10" db="EMBL/GenBank/DDBJ databases">
        <authorList>
            <person name="Amadeo P."/>
            <person name="Zhao Q."/>
            <person name="Wortman J."/>
            <person name="Fraser-Liggett C."/>
            <person name="Carlton J."/>
        </authorList>
    </citation>
    <scope>NUCLEOTIDE SEQUENCE</scope>
    <source>
        <strain evidence="2">G3</strain>
    </source>
</reference>
<feature type="compositionally biased region" description="Pro residues" evidence="1">
    <location>
        <begin position="38"/>
        <end position="67"/>
    </location>
</feature>
<keyword evidence="3" id="KW-1185">Reference proteome</keyword>
<feature type="compositionally biased region" description="Low complexity" evidence="1">
    <location>
        <begin position="74"/>
        <end position="88"/>
    </location>
</feature>